<protein>
    <submittedName>
        <fullName evidence="1">Uncharacterized protein</fullName>
    </submittedName>
</protein>
<accession>A0A0F8Y644</accession>
<gene>
    <name evidence="1" type="ORF">LCGC14_2860150</name>
</gene>
<dbReference type="EMBL" id="LAZR01055256">
    <property type="protein sequence ID" value="KKK76783.1"/>
    <property type="molecule type" value="Genomic_DNA"/>
</dbReference>
<feature type="non-terminal residue" evidence="1">
    <location>
        <position position="34"/>
    </location>
</feature>
<organism evidence="1">
    <name type="scientific">marine sediment metagenome</name>
    <dbReference type="NCBI Taxonomy" id="412755"/>
    <lineage>
        <taxon>unclassified sequences</taxon>
        <taxon>metagenomes</taxon>
        <taxon>ecological metagenomes</taxon>
    </lineage>
</organism>
<sequence>MIRLTKQEELDSYRDKLTADRDDGKALLTVCGGT</sequence>
<proteinExistence type="predicted"/>
<name>A0A0F8Y644_9ZZZZ</name>
<comment type="caution">
    <text evidence="1">The sequence shown here is derived from an EMBL/GenBank/DDBJ whole genome shotgun (WGS) entry which is preliminary data.</text>
</comment>
<reference evidence="1" key="1">
    <citation type="journal article" date="2015" name="Nature">
        <title>Complex archaea that bridge the gap between prokaryotes and eukaryotes.</title>
        <authorList>
            <person name="Spang A."/>
            <person name="Saw J.H."/>
            <person name="Jorgensen S.L."/>
            <person name="Zaremba-Niedzwiedzka K."/>
            <person name="Martijn J."/>
            <person name="Lind A.E."/>
            <person name="van Eijk R."/>
            <person name="Schleper C."/>
            <person name="Guy L."/>
            <person name="Ettema T.J."/>
        </authorList>
    </citation>
    <scope>NUCLEOTIDE SEQUENCE</scope>
</reference>
<dbReference type="AlphaFoldDB" id="A0A0F8Y644"/>
<evidence type="ECO:0000313" key="1">
    <source>
        <dbReference type="EMBL" id="KKK76783.1"/>
    </source>
</evidence>